<dbReference type="Pfam" id="PF00102">
    <property type="entry name" value="Y_phosphatase"/>
    <property type="match status" value="1"/>
</dbReference>
<proteinExistence type="predicted"/>
<evidence type="ECO:0000256" key="2">
    <source>
        <dbReference type="SAM" id="Phobius"/>
    </source>
</evidence>
<accession>A0A6A5GXX5</accession>
<dbReference type="PRINTS" id="PR00700">
    <property type="entry name" value="PRTYPHPHTASE"/>
</dbReference>
<dbReference type="Proteomes" id="UP000483820">
    <property type="component" value="Chromosome IV"/>
</dbReference>
<feature type="domain" description="Tyrosine-protein phosphatase" evidence="4">
    <location>
        <begin position="978"/>
        <end position="1167"/>
    </location>
</feature>
<feature type="signal peptide" evidence="3">
    <location>
        <begin position="1"/>
        <end position="19"/>
    </location>
</feature>
<dbReference type="RefSeq" id="XP_003099020.2">
    <property type="nucleotide sequence ID" value="XM_003098972.2"/>
</dbReference>
<feature type="region of interest" description="Disordered" evidence="1">
    <location>
        <begin position="23"/>
        <end position="45"/>
    </location>
</feature>
<dbReference type="SMART" id="SM00404">
    <property type="entry name" value="PTPc_motif"/>
    <property type="match status" value="1"/>
</dbReference>
<dbReference type="PANTHER" id="PTHR32525:SF4">
    <property type="entry name" value="WSN DOMAIN-CONTAINING PROTEIN"/>
    <property type="match status" value="1"/>
</dbReference>
<dbReference type="CTD" id="9817224"/>
<dbReference type="CDD" id="cd00047">
    <property type="entry name" value="PTPc"/>
    <property type="match status" value="1"/>
</dbReference>
<comment type="caution">
    <text evidence="6">The sequence shown here is derived from an EMBL/GenBank/DDBJ whole genome shotgun (WGS) entry which is preliminary data.</text>
</comment>
<protein>
    <recommendedName>
        <fullName evidence="8">Tyrosine-protein phosphatase domain-containing protein</fullName>
    </recommendedName>
</protein>
<dbReference type="SMART" id="SM00194">
    <property type="entry name" value="PTPc"/>
    <property type="match status" value="1"/>
</dbReference>
<organism evidence="6 7">
    <name type="scientific">Caenorhabditis remanei</name>
    <name type="common">Caenorhabditis vulgaris</name>
    <dbReference type="NCBI Taxonomy" id="31234"/>
    <lineage>
        <taxon>Eukaryota</taxon>
        <taxon>Metazoa</taxon>
        <taxon>Ecdysozoa</taxon>
        <taxon>Nematoda</taxon>
        <taxon>Chromadorea</taxon>
        <taxon>Rhabditida</taxon>
        <taxon>Rhabditina</taxon>
        <taxon>Rhabditomorpha</taxon>
        <taxon>Rhabditoidea</taxon>
        <taxon>Rhabditidae</taxon>
        <taxon>Peloderinae</taxon>
        <taxon>Caenorhabditis</taxon>
    </lineage>
</organism>
<sequence>MRAIQCALLLSIVIKGTNLDGIASSQDPSPDKVSVPTAPTSSFLLNPKDYDPSSFHNPSSPLDNDPDFGGISKRDKRYSKRLFTDFVAHISTIARLANTIEMQSDLMNNQDMHLKVGELLNIGKIDVVELKEINTTRTLEFMQVFNKSVGNIDNTVIDGEKRFQLWEAIRKITKELGRVEHFPNRDQYNKDANRFYMSFSPYRFDEAWPPLRATLPPLRVLRNFSTESSTTRKEKDADVAQFVDVREQISKTLPFVVRLKEGIDGLSRFEGWRFEVERAVLSKPERLIQAIAWRQEVQPLRVSSSEKTKSLDKNFGEVDNMKKSVTYFGDVFENFENHLLKYSNNPSSGLRGFQGLSLLASEIEDRWFKKVFKNIGDRKKMINSLKPMFTLRNTTKSTKSNFMTDLETRFVIEDVNSLVKEFLKRKTTAKGSAWYLELFESCGNTGGKINETLMTKALYPILKSREFAERFADFWSREDFSRDNVQSLLDDLNSVNRILNPVNSTDHVYWFEQLPRLLTELNTNGTMKRLENSVERLMESSKTFDAKSLESAAYHSYYYSDDTDSFLKLPEVIQEHGVHICLNNLRYEADYLYEATRLIRLIRRLGVEGTKRVNDYVSKVAKMLESLDEFESISSVMKKNHNDEVEKVNKIDKLVVARIENAVISVKNLLELRNIGLLEQLKAVQSNAKLEFDHMAQFGPNDELKTLWPLTKVISSLTKGLKYFEEHLQKFDYRSLKNLTDYDVFFKKLKGMPDVTIYPESLIQVLNYFIKHTMHDDRIDQFIETKKKLIQCLSMDLEFAKHFQGVGDAFQKFGDFLTQALAEVVSVPEENQEGQEEDEIDYKWIIVGCVVFVGCLSAVAVFVLWKKKLFCFKRKQNSVDCEVMDLDPVDNKPVLPPHLIIVAIGTQTFGRHPEHYELWTQLMVHVRTAPTPEERQFPYLPLMESKYLDPNIKLNPFTALQTVRLHGNKFRSRLGTVFYAMQAPMEANSMHDDTRADFLAMIVIDDVEFIVFLGETSSCGRYFTEGVGNLTIENFTVTNEGEQQFQNSTDIVVRTLMVKDNKKKTQRKVKQFQVKNWKEGDIPNCGYEPLEAIMTEICKSKAPVVVHCTSGTGRTMSFIGMEYISRALEANEEMTFADAFKKLIEKRYSAFENARQIGWLQVGTVYFMSIRHNAELVMYQNIEGVFRDMVERNVGVPKGIKF</sequence>
<dbReference type="SUPFAM" id="SSF52799">
    <property type="entry name" value="(Phosphotyrosine protein) phosphatases II"/>
    <property type="match status" value="1"/>
</dbReference>
<feature type="transmembrane region" description="Helical" evidence="2">
    <location>
        <begin position="844"/>
        <end position="865"/>
    </location>
</feature>
<dbReference type="PANTHER" id="PTHR32525">
    <property type="entry name" value="PROTEIN-TYROSINE-PHOSPHATASE"/>
    <property type="match status" value="1"/>
</dbReference>
<gene>
    <name evidence="6" type="ORF">GCK72_015706</name>
</gene>
<name>A0A6A5GXX5_CAERE</name>
<dbReference type="GO" id="GO:0004725">
    <property type="term" value="F:protein tyrosine phosphatase activity"/>
    <property type="evidence" value="ECO:0007669"/>
    <property type="project" value="InterPro"/>
</dbReference>
<evidence type="ECO:0000256" key="1">
    <source>
        <dbReference type="SAM" id="MobiDB-lite"/>
    </source>
</evidence>
<keyword evidence="2" id="KW-0472">Membrane</keyword>
<keyword evidence="2" id="KW-0812">Transmembrane</keyword>
<keyword evidence="3" id="KW-0732">Signal</keyword>
<dbReference type="InterPro" id="IPR029021">
    <property type="entry name" value="Prot-tyrosine_phosphatase-like"/>
</dbReference>
<dbReference type="Pfam" id="PF02206">
    <property type="entry name" value="WSN"/>
    <property type="match status" value="1"/>
</dbReference>
<evidence type="ECO:0000313" key="6">
    <source>
        <dbReference type="EMBL" id="KAF1759243.1"/>
    </source>
</evidence>
<dbReference type="PROSITE" id="PS50055">
    <property type="entry name" value="TYR_PHOSPHATASE_PTP"/>
    <property type="match status" value="1"/>
</dbReference>
<keyword evidence="2" id="KW-1133">Transmembrane helix</keyword>
<dbReference type="AlphaFoldDB" id="A0A6A5GXX5"/>
<dbReference type="InterPro" id="IPR000242">
    <property type="entry name" value="PTP_cat"/>
</dbReference>
<reference evidence="6 7" key="1">
    <citation type="submission" date="2019-12" db="EMBL/GenBank/DDBJ databases">
        <title>Chromosome-level assembly of the Caenorhabditis remanei genome.</title>
        <authorList>
            <person name="Teterina A.A."/>
            <person name="Willis J.H."/>
            <person name="Phillips P.C."/>
        </authorList>
    </citation>
    <scope>NUCLEOTIDE SEQUENCE [LARGE SCALE GENOMIC DNA]</scope>
    <source>
        <strain evidence="6 7">PX506</strain>
        <tissue evidence="6">Whole organism</tissue>
    </source>
</reference>
<dbReference type="GeneID" id="9817224"/>
<dbReference type="EMBL" id="WUAV01000004">
    <property type="protein sequence ID" value="KAF1759243.1"/>
    <property type="molecule type" value="Genomic_DNA"/>
</dbReference>
<dbReference type="KEGG" id="crq:GCK72_015706"/>
<dbReference type="InterPro" id="IPR003595">
    <property type="entry name" value="Tyr_Pase_cat"/>
</dbReference>
<evidence type="ECO:0000259" key="5">
    <source>
        <dbReference type="PROSITE" id="PS50056"/>
    </source>
</evidence>
<feature type="domain" description="Tyrosine specific protein phosphatases" evidence="5">
    <location>
        <begin position="1103"/>
        <end position="1158"/>
    </location>
</feature>
<dbReference type="Gene3D" id="3.90.190.10">
    <property type="entry name" value="Protein tyrosine phosphatase superfamily"/>
    <property type="match status" value="1"/>
</dbReference>
<evidence type="ECO:0000259" key="4">
    <source>
        <dbReference type="PROSITE" id="PS50055"/>
    </source>
</evidence>
<feature type="chain" id="PRO_5025507710" description="Tyrosine-protein phosphatase domain-containing protein" evidence="3">
    <location>
        <begin position="20"/>
        <end position="1202"/>
    </location>
</feature>
<evidence type="ECO:0000256" key="3">
    <source>
        <dbReference type="SAM" id="SignalP"/>
    </source>
</evidence>
<evidence type="ECO:0000313" key="7">
    <source>
        <dbReference type="Proteomes" id="UP000483820"/>
    </source>
</evidence>
<dbReference type="InterPro" id="IPR000387">
    <property type="entry name" value="Tyr_Pase_dom"/>
</dbReference>
<dbReference type="PROSITE" id="PS50056">
    <property type="entry name" value="TYR_PHOSPHATASE_2"/>
    <property type="match status" value="1"/>
</dbReference>
<dbReference type="InterPro" id="IPR003125">
    <property type="entry name" value="WSN"/>
</dbReference>
<evidence type="ECO:0008006" key="8">
    <source>
        <dbReference type="Google" id="ProtNLM"/>
    </source>
</evidence>